<dbReference type="SMART" id="SM00421">
    <property type="entry name" value="HTH_LUXR"/>
    <property type="match status" value="1"/>
</dbReference>
<sequence length="147" mass="16027">MIQPATTPPVALSGRPAPARPVGVAEEVWREFCQTVHDAGFRLTPVPAGPGQRPRYVLDHRPRAVLRRINTFPGGLSLTDREVQVLNGLTVGKTSLEIGADLGLSEDTVKTHLRRLYGKLGAHDRAHAVALAYRRGVLTVDELEIEP</sequence>
<dbReference type="GO" id="GO:0006355">
    <property type="term" value="P:regulation of DNA-templated transcription"/>
    <property type="evidence" value="ECO:0007669"/>
    <property type="project" value="InterPro"/>
</dbReference>
<dbReference type="CDD" id="cd06170">
    <property type="entry name" value="LuxR_C_like"/>
    <property type="match status" value="1"/>
</dbReference>
<dbReference type="Gene3D" id="1.10.10.10">
    <property type="entry name" value="Winged helix-like DNA-binding domain superfamily/Winged helix DNA-binding domain"/>
    <property type="match status" value="1"/>
</dbReference>
<dbReference type="PANTHER" id="PTHR44688">
    <property type="entry name" value="DNA-BINDING TRANSCRIPTIONAL ACTIVATOR DEVR_DOSR"/>
    <property type="match status" value="1"/>
</dbReference>
<dbReference type="EMBL" id="VDFW01000055">
    <property type="protein sequence ID" value="TNC19086.1"/>
    <property type="molecule type" value="Genomic_DNA"/>
</dbReference>
<dbReference type="InterPro" id="IPR036388">
    <property type="entry name" value="WH-like_DNA-bd_sf"/>
</dbReference>
<dbReference type="PROSITE" id="PS50043">
    <property type="entry name" value="HTH_LUXR_2"/>
    <property type="match status" value="1"/>
</dbReference>
<organism evidence="5 6">
    <name type="scientific">Amycolatopsis alkalitolerans</name>
    <dbReference type="NCBI Taxonomy" id="2547244"/>
    <lineage>
        <taxon>Bacteria</taxon>
        <taxon>Bacillati</taxon>
        <taxon>Actinomycetota</taxon>
        <taxon>Actinomycetes</taxon>
        <taxon>Pseudonocardiales</taxon>
        <taxon>Pseudonocardiaceae</taxon>
        <taxon>Amycolatopsis</taxon>
    </lineage>
</organism>
<dbReference type="PROSITE" id="PS00622">
    <property type="entry name" value="HTH_LUXR_1"/>
    <property type="match status" value="1"/>
</dbReference>
<evidence type="ECO:0000259" key="4">
    <source>
        <dbReference type="PROSITE" id="PS50043"/>
    </source>
</evidence>
<keyword evidence="1" id="KW-0805">Transcription regulation</keyword>
<evidence type="ECO:0000313" key="5">
    <source>
        <dbReference type="EMBL" id="TNC19086.1"/>
    </source>
</evidence>
<protein>
    <submittedName>
        <fullName evidence="5">Helix-turn-helix transcriptional regulator</fullName>
    </submittedName>
</protein>
<dbReference type="SUPFAM" id="SSF46894">
    <property type="entry name" value="C-terminal effector domain of the bipartite response regulators"/>
    <property type="match status" value="1"/>
</dbReference>
<dbReference type="PRINTS" id="PR00038">
    <property type="entry name" value="HTHLUXR"/>
</dbReference>
<dbReference type="Pfam" id="PF00196">
    <property type="entry name" value="GerE"/>
    <property type="match status" value="1"/>
</dbReference>
<dbReference type="InterPro" id="IPR016032">
    <property type="entry name" value="Sig_transdc_resp-reg_C-effctor"/>
</dbReference>
<accession>A0A5C4LP93</accession>
<evidence type="ECO:0000256" key="2">
    <source>
        <dbReference type="ARBA" id="ARBA00023125"/>
    </source>
</evidence>
<keyword evidence="2" id="KW-0238">DNA-binding</keyword>
<dbReference type="GO" id="GO:0003677">
    <property type="term" value="F:DNA binding"/>
    <property type="evidence" value="ECO:0007669"/>
    <property type="project" value="UniProtKB-KW"/>
</dbReference>
<keyword evidence="6" id="KW-1185">Reference proteome</keyword>
<proteinExistence type="predicted"/>
<gene>
    <name evidence="5" type="ORF">FG385_33005</name>
</gene>
<evidence type="ECO:0000256" key="3">
    <source>
        <dbReference type="ARBA" id="ARBA00023163"/>
    </source>
</evidence>
<keyword evidence="3" id="KW-0804">Transcription</keyword>
<comment type="caution">
    <text evidence="5">The sequence shown here is derived from an EMBL/GenBank/DDBJ whole genome shotgun (WGS) entry which is preliminary data.</text>
</comment>
<dbReference type="AlphaFoldDB" id="A0A5C4LP93"/>
<evidence type="ECO:0000256" key="1">
    <source>
        <dbReference type="ARBA" id="ARBA00023015"/>
    </source>
</evidence>
<dbReference type="Proteomes" id="UP000305546">
    <property type="component" value="Unassembled WGS sequence"/>
</dbReference>
<dbReference type="PANTHER" id="PTHR44688:SF16">
    <property type="entry name" value="DNA-BINDING TRANSCRIPTIONAL ACTIVATOR DEVR_DOSR"/>
    <property type="match status" value="1"/>
</dbReference>
<dbReference type="InterPro" id="IPR000792">
    <property type="entry name" value="Tscrpt_reg_LuxR_C"/>
</dbReference>
<name>A0A5C4LP93_9PSEU</name>
<reference evidence="5 6" key="1">
    <citation type="submission" date="2019-06" db="EMBL/GenBank/DDBJ databases">
        <title>Amycolatopsis alkalitolerans sp. nov., isolated from Gastrodia elata Blume.</title>
        <authorList>
            <person name="Narsing Rao M.P."/>
            <person name="Li W.J."/>
        </authorList>
    </citation>
    <scope>NUCLEOTIDE SEQUENCE [LARGE SCALE GENOMIC DNA]</scope>
    <source>
        <strain evidence="5 6">SYSUP0005</strain>
    </source>
</reference>
<evidence type="ECO:0000313" key="6">
    <source>
        <dbReference type="Proteomes" id="UP000305546"/>
    </source>
</evidence>
<feature type="domain" description="HTH luxR-type" evidence="4">
    <location>
        <begin position="71"/>
        <end position="136"/>
    </location>
</feature>
<dbReference type="OrthoDB" id="3635543at2"/>